<reference evidence="2 3" key="1">
    <citation type="submission" date="2024-01" db="EMBL/GenBank/DDBJ databases">
        <title>A telomere-to-telomere, gap-free genome of sweet tea (Lithocarpus litseifolius).</title>
        <authorList>
            <person name="Zhou J."/>
        </authorList>
    </citation>
    <scope>NUCLEOTIDE SEQUENCE [LARGE SCALE GENOMIC DNA]</scope>
    <source>
        <strain evidence="2">Zhou-2022a</strain>
        <tissue evidence="2">Leaf</tissue>
    </source>
</reference>
<dbReference type="Proteomes" id="UP001459277">
    <property type="component" value="Unassembled WGS sequence"/>
</dbReference>
<comment type="caution">
    <text evidence="2">The sequence shown here is derived from an EMBL/GenBank/DDBJ whole genome shotgun (WGS) entry which is preliminary data.</text>
</comment>
<dbReference type="InterPro" id="IPR006912">
    <property type="entry name" value="Harbinger_derived_prot"/>
</dbReference>
<dbReference type="AlphaFoldDB" id="A0AAW2BP47"/>
<feature type="region of interest" description="Disordered" evidence="1">
    <location>
        <begin position="1"/>
        <end position="24"/>
    </location>
</feature>
<accession>A0AAW2BP47</accession>
<organism evidence="2 3">
    <name type="scientific">Lithocarpus litseifolius</name>
    <dbReference type="NCBI Taxonomy" id="425828"/>
    <lineage>
        <taxon>Eukaryota</taxon>
        <taxon>Viridiplantae</taxon>
        <taxon>Streptophyta</taxon>
        <taxon>Embryophyta</taxon>
        <taxon>Tracheophyta</taxon>
        <taxon>Spermatophyta</taxon>
        <taxon>Magnoliopsida</taxon>
        <taxon>eudicotyledons</taxon>
        <taxon>Gunneridae</taxon>
        <taxon>Pentapetalae</taxon>
        <taxon>rosids</taxon>
        <taxon>fabids</taxon>
        <taxon>Fagales</taxon>
        <taxon>Fagaceae</taxon>
        <taxon>Lithocarpus</taxon>
    </lineage>
</organism>
<protein>
    <submittedName>
        <fullName evidence="2">Uncharacterized protein</fullName>
    </submittedName>
</protein>
<keyword evidence="3" id="KW-1185">Reference proteome</keyword>
<dbReference type="EMBL" id="JAZDWU010000011">
    <property type="protein sequence ID" value="KAK9986962.1"/>
    <property type="molecule type" value="Genomic_DNA"/>
</dbReference>
<evidence type="ECO:0000313" key="2">
    <source>
        <dbReference type="EMBL" id="KAK9986962.1"/>
    </source>
</evidence>
<sequence>MAFSRSLAQPPEEERRTDNIDSTTKIGSQARLARIWRTEALDYIMKARIILHNMIIEDECDANAAEDLDFEQAPESINTTVSHEPIEELSQLTSFIAAHQKIKNKDILNSNRN</sequence>
<proteinExistence type="predicted"/>
<evidence type="ECO:0000256" key="1">
    <source>
        <dbReference type="SAM" id="MobiDB-lite"/>
    </source>
</evidence>
<gene>
    <name evidence="2" type="ORF">SO802_031913</name>
</gene>
<evidence type="ECO:0000313" key="3">
    <source>
        <dbReference type="Proteomes" id="UP001459277"/>
    </source>
</evidence>
<name>A0AAW2BP47_9ROSI</name>
<dbReference type="Pfam" id="PF04827">
    <property type="entry name" value="Plant_tran"/>
    <property type="match status" value="1"/>
</dbReference>